<comment type="caution">
    <text evidence="2">The sequence shown here is derived from an EMBL/GenBank/DDBJ whole genome shotgun (WGS) entry which is preliminary data.</text>
</comment>
<gene>
    <name evidence="2" type="ORF">E8P82_08220</name>
</gene>
<keyword evidence="3" id="KW-1185">Reference proteome</keyword>
<proteinExistence type="predicted"/>
<evidence type="ECO:0000313" key="2">
    <source>
        <dbReference type="EMBL" id="THJ66443.1"/>
    </source>
</evidence>
<dbReference type="EMBL" id="SSWH01000006">
    <property type="protein sequence ID" value="THJ66443.1"/>
    <property type="molecule type" value="Genomic_DNA"/>
</dbReference>
<dbReference type="RefSeq" id="WP_136454020.1">
    <property type="nucleotide sequence ID" value="NZ_SSWH01000006.1"/>
</dbReference>
<evidence type="ECO:0000256" key="1">
    <source>
        <dbReference type="SAM" id="MobiDB-lite"/>
    </source>
</evidence>
<feature type="region of interest" description="Disordered" evidence="1">
    <location>
        <begin position="104"/>
        <end position="204"/>
    </location>
</feature>
<sequence>MDLMSAVARMAARRPHVLVVEVPGWALTRISAERELRRRGWVRADAPADSDILLTCGLPGPEFGEVLDRVWDQLPGPRVRVDAMDPDQVLAVLDRSVQALLDGATQRDDADARTAAAAGPSSDHDHDHDHGSDQETEETEPESAADGDGDTSHEDGDQGDTAHEDTDHGGMDHGEDDQANMNHGGMDHKGMSHGDGDQADMDHAGMDHGDMDMPMPGGIGLAEGGTDRDGLDLDVLHVSLGPVLPHWPAGLVVRCSLQGDVVTDASVELLRAADPGVEQLHGDAGMMRSSPGFTSARTCDQAAGLLSLLGFERMAARAERLRDAVLDGTPPDQVAADVAHLGRHIRRSRVLRWSLEDLPGARERLLAMLGAAETNLGSAADAVTAVRYSPTAGTAGVEQIPGLITGLDVTAARLVVASLGLDTAPVALAGSDRD</sequence>
<evidence type="ECO:0000313" key="3">
    <source>
        <dbReference type="Proteomes" id="UP000305233"/>
    </source>
</evidence>
<feature type="compositionally biased region" description="Basic and acidic residues" evidence="1">
    <location>
        <begin position="122"/>
        <end position="133"/>
    </location>
</feature>
<feature type="compositionally biased region" description="Acidic residues" evidence="1">
    <location>
        <begin position="134"/>
        <end position="149"/>
    </location>
</feature>
<protein>
    <submittedName>
        <fullName evidence="2">Uncharacterized protein</fullName>
    </submittedName>
</protein>
<reference evidence="2 3" key="1">
    <citation type="submission" date="2019-04" db="EMBL/GenBank/DDBJ databases">
        <authorList>
            <person name="Liu Q."/>
            <person name="Xin Y.-H."/>
        </authorList>
    </citation>
    <scope>NUCLEOTIDE SEQUENCE [LARGE SCALE GENOMIC DNA]</scope>
    <source>
        <strain evidence="2 3">AM23</strain>
    </source>
</reference>
<feature type="compositionally biased region" description="Basic and acidic residues" evidence="1">
    <location>
        <begin position="150"/>
        <end position="173"/>
    </location>
</feature>
<organism evidence="2 3">
    <name type="scientific">Arthrobacter echini</name>
    <dbReference type="NCBI Taxonomy" id="1529066"/>
    <lineage>
        <taxon>Bacteria</taxon>
        <taxon>Bacillati</taxon>
        <taxon>Actinomycetota</taxon>
        <taxon>Actinomycetes</taxon>
        <taxon>Micrococcales</taxon>
        <taxon>Micrococcaceae</taxon>
        <taxon>Arthrobacter</taxon>
    </lineage>
</organism>
<dbReference type="OrthoDB" id="3373298at2"/>
<feature type="compositionally biased region" description="Basic and acidic residues" evidence="1">
    <location>
        <begin position="185"/>
        <end position="204"/>
    </location>
</feature>
<dbReference type="Proteomes" id="UP000305233">
    <property type="component" value="Unassembled WGS sequence"/>
</dbReference>
<dbReference type="AlphaFoldDB" id="A0A4S5E4V0"/>
<accession>A0A4S5E4V0</accession>
<name>A0A4S5E4V0_9MICC</name>